<dbReference type="InterPro" id="IPR021714">
    <property type="entry name" value="URB1_N"/>
</dbReference>
<dbReference type="PANTHER" id="PTHR13500">
    <property type="entry name" value="NUCLEOLAR PRERIBOSOMAL-ASSOCIATED PROTEIN 1"/>
    <property type="match status" value="1"/>
</dbReference>
<dbReference type="GO" id="GO:0005730">
    <property type="term" value="C:nucleolus"/>
    <property type="evidence" value="ECO:0007669"/>
    <property type="project" value="TreeGrafter"/>
</dbReference>
<sequence>MGKKRKSSGPAVGSGLDRKESGTMEGEFTGTQFKSMLRSPDTALRGLEQFLNLARKLPSPSLYDVVEGYIKISVECVEILTLLDGEKRPESEIMVIFQTLEAILLRTASDLSHLNVAGVNIVKKMINTHMKLIYASVYSETHRMSRICLNLLSAMVTQGPDCARDVFSHFDFNNKFLPTLLKKRDKQGRPDVRMAYIQFAISFLISGDNTTIVQMLELNDFIGNIFSTGIKEDRISTISLLLSLLKTKIVLNKTITKTQKVRFFNFTMLNNIASLYRWAGIVDVNTEDIKETKGSKEAGRAMIRELVHNFLMDLCCSLKHGINFYDPSLGTAGRPGNLVLLRFLVALKSASEDELVADLVVNTLKVCPDLLSRYFKETQYSFVPRVKTSWLDNIKLLKKIYASQPEISPAFRTSEFVPFPRLLSMLLITTVAPVCNKTLFTQGLNLPNKIVKQTILSLISSTLRRVEININHCLNEEIWQKSDIYTPAAMSEFAQKYREAVSKLLPDMNTVIATWQALTKADDAEYEAPNKDNPAKEQDLPSEVLQLPGTEEQYGSDDVQTTLLKASLLQVLCLYQRVVPHLVVQNSFDFSKLLKGIVNEKGMREEVPPVLQYEILQVALVLPANKFSWFKVQVCLVSSIVLFVYTEGISAFTTTLLPCPGV</sequence>
<gene>
    <name evidence="3" type="ORF">GDO86_002774</name>
</gene>
<organism evidence="3 4">
    <name type="scientific">Hymenochirus boettgeri</name>
    <name type="common">Congo dwarf clawed frog</name>
    <dbReference type="NCBI Taxonomy" id="247094"/>
    <lineage>
        <taxon>Eukaryota</taxon>
        <taxon>Metazoa</taxon>
        <taxon>Chordata</taxon>
        <taxon>Craniata</taxon>
        <taxon>Vertebrata</taxon>
        <taxon>Euteleostomi</taxon>
        <taxon>Amphibia</taxon>
        <taxon>Batrachia</taxon>
        <taxon>Anura</taxon>
        <taxon>Pipoidea</taxon>
        <taxon>Pipidae</taxon>
        <taxon>Pipinae</taxon>
        <taxon>Hymenochirus</taxon>
    </lineage>
</organism>
<dbReference type="OrthoDB" id="9344013at2759"/>
<protein>
    <recommendedName>
        <fullName evidence="2">URB1 N-terminal domain-containing protein</fullName>
    </recommendedName>
</protein>
<dbReference type="AlphaFoldDB" id="A0A8T2K1L9"/>
<dbReference type="GO" id="GO:0000463">
    <property type="term" value="P:maturation of LSU-rRNA from tricistronic rRNA transcript (SSU-rRNA, 5.8S rRNA, LSU-rRNA)"/>
    <property type="evidence" value="ECO:0007669"/>
    <property type="project" value="TreeGrafter"/>
</dbReference>
<dbReference type="Pfam" id="PF11707">
    <property type="entry name" value="Npa1"/>
    <property type="match status" value="1"/>
</dbReference>
<keyword evidence="4" id="KW-1185">Reference proteome</keyword>
<comment type="caution">
    <text evidence="3">The sequence shown here is derived from an EMBL/GenBank/DDBJ whole genome shotgun (WGS) entry which is preliminary data.</text>
</comment>
<dbReference type="EMBL" id="JAACNH010000002">
    <property type="protein sequence ID" value="KAG8450248.1"/>
    <property type="molecule type" value="Genomic_DNA"/>
</dbReference>
<accession>A0A8T2K1L9</accession>
<name>A0A8T2K1L9_9PIPI</name>
<evidence type="ECO:0000256" key="1">
    <source>
        <dbReference type="SAM" id="MobiDB-lite"/>
    </source>
</evidence>
<evidence type="ECO:0000259" key="2">
    <source>
        <dbReference type="Pfam" id="PF11707"/>
    </source>
</evidence>
<proteinExistence type="predicted"/>
<dbReference type="Proteomes" id="UP000812440">
    <property type="component" value="Chromosome 2"/>
</dbReference>
<feature type="region of interest" description="Disordered" evidence="1">
    <location>
        <begin position="1"/>
        <end position="25"/>
    </location>
</feature>
<evidence type="ECO:0000313" key="3">
    <source>
        <dbReference type="EMBL" id="KAG8450248.1"/>
    </source>
</evidence>
<dbReference type="GO" id="GO:0000466">
    <property type="term" value="P:maturation of 5.8S rRNA from tricistronic rRNA transcript (SSU-rRNA, 5.8S rRNA, LSU-rRNA)"/>
    <property type="evidence" value="ECO:0007669"/>
    <property type="project" value="TreeGrafter"/>
</dbReference>
<reference evidence="3" key="1">
    <citation type="thesis" date="2020" institute="ProQuest LLC" country="789 East Eisenhower Parkway, Ann Arbor, MI, USA">
        <title>Comparative Genomics and Chromosome Evolution.</title>
        <authorList>
            <person name="Mudd A.B."/>
        </authorList>
    </citation>
    <scope>NUCLEOTIDE SEQUENCE</scope>
    <source>
        <strain evidence="3">Female2</strain>
        <tissue evidence="3">Blood</tissue>
    </source>
</reference>
<dbReference type="InterPro" id="IPR039844">
    <property type="entry name" value="URB1"/>
</dbReference>
<evidence type="ECO:0000313" key="4">
    <source>
        <dbReference type="Proteomes" id="UP000812440"/>
    </source>
</evidence>
<dbReference type="PANTHER" id="PTHR13500:SF0">
    <property type="entry name" value="NUCLEOLAR PRE-RIBOSOMAL-ASSOCIATED PROTEIN 1"/>
    <property type="match status" value="1"/>
</dbReference>
<feature type="domain" description="URB1 N-terminal" evidence="2">
    <location>
        <begin position="76"/>
        <end position="393"/>
    </location>
</feature>